<proteinExistence type="predicted"/>
<sequence>MITACINCLDRHIACHDTCPKYQEQHKKELERKRQIIDQKCKEYGTTSDRYARRQRMKTGYPGKVFKSNKK</sequence>
<name>A0A8S5Q9B2_9CAUD</name>
<dbReference type="EMBL" id="BK015606">
    <property type="protein sequence ID" value="DAE15514.1"/>
    <property type="molecule type" value="Genomic_DNA"/>
</dbReference>
<organism evidence="1">
    <name type="scientific">Podoviridae sp. ctZ5d16</name>
    <dbReference type="NCBI Taxonomy" id="2825257"/>
    <lineage>
        <taxon>Viruses</taxon>
        <taxon>Duplodnaviria</taxon>
        <taxon>Heunggongvirae</taxon>
        <taxon>Uroviricota</taxon>
        <taxon>Caudoviricetes</taxon>
    </lineage>
</organism>
<accession>A0A8S5Q9B2</accession>
<reference evidence="1" key="1">
    <citation type="journal article" date="2021" name="Proc. Natl. Acad. Sci. U.S.A.">
        <title>A Catalog of Tens of Thousands of Viruses from Human Metagenomes Reveals Hidden Associations with Chronic Diseases.</title>
        <authorList>
            <person name="Tisza M.J."/>
            <person name="Buck C.B."/>
        </authorList>
    </citation>
    <scope>NUCLEOTIDE SEQUENCE</scope>
    <source>
        <strain evidence="1">CtZ5d16</strain>
    </source>
</reference>
<protein>
    <submittedName>
        <fullName evidence="1">Uncharacterized protein</fullName>
    </submittedName>
</protein>
<evidence type="ECO:0000313" key="1">
    <source>
        <dbReference type="EMBL" id="DAE15514.1"/>
    </source>
</evidence>